<keyword evidence="1" id="KW-0694">RNA-binding</keyword>
<dbReference type="STRING" id="1088818.A0A2I0AFX6"/>
<evidence type="ECO:0000313" key="4">
    <source>
        <dbReference type="Proteomes" id="UP000236161"/>
    </source>
</evidence>
<comment type="similarity">
    <text evidence="1">Belongs to the YTHDF family.</text>
</comment>
<dbReference type="EMBL" id="KZ451982">
    <property type="protein sequence ID" value="PKA54428.1"/>
    <property type="molecule type" value="Genomic_DNA"/>
</dbReference>
<dbReference type="Proteomes" id="UP000236161">
    <property type="component" value="Unassembled WGS sequence"/>
</dbReference>
<protein>
    <recommendedName>
        <fullName evidence="1">YTH domain-containing family protein</fullName>
    </recommendedName>
</protein>
<name>A0A2I0AFX6_9ASPA</name>
<accession>A0A2I0AFX6</accession>
<dbReference type="PANTHER" id="PTHR12357:SF127">
    <property type="entry name" value="YTH DOMAIN-CONTAINING FAMILY PROTEIN"/>
    <property type="match status" value="1"/>
</dbReference>
<dbReference type="GO" id="GO:1990247">
    <property type="term" value="F:N6-methyladenosine-containing RNA reader activity"/>
    <property type="evidence" value="ECO:0007669"/>
    <property type="project" value="UniProtKB-UniRule"/>
</dbReference>
<evidence type="ECO:0000313" key="3">
    <source>
        <dbReference type="EMBL" id="PKA54428.1"/>
    </source>
</evidence>
<sequence>MCTFQANQTESGSFVYYFPDFQAGFSPYTPVSQGAVFGVDGHYLGQQLYYPGPMFHHSMASPGFFPHPVAYGPEHFPAYVWDSPHVIANGIHSDGYGRESTMPAPKPNYSSQNDTITPIKASIPSKSPGFGKKGITAGFDFTQNAAIQSQLFTHTAKINNEPMKGFHPANKFHAYPSPGKSGLLYASTAGNVKVTGKTWLGTEKQKTRNLSQGTSEVDMLNEQNRGPRTNGNQDAFVNVNAATAGANSRKSSGALLASIRKEDYNLPDFPTKFDNAFFFIIKSYSEDDVHKSIKYNVWASTPNGNKRLDNAFHVAQEKMAEKGSKCPIFLFFSVNASGQFCGVAEMIGHVDFNKNMDFWQQDKWNGYFPVKWHIIKDIPNPQFRHIILENNENKPVTNSRDTQEIKFLQGTEMLTIFKNYSAKTSILDDFSFYESRQKAMQDRRIKPTLTKLEHLTLKTEAIAKNTNAADLEAISSGPQWADATGAHGVPDVKE</sequence>
<organism evidence="3 4">
    <name type="scientific">Apostasia shenzhenica</name>
    <dbReference type="NCBI Taxonomy" id="1088818"/>
    <lineage>
        <taxon>Eukaryota</taxon>
        <taxon>Viridiplantae</taxon>
        <taxon>Streptophyta</taxon>
        <taxon>Embryophyta</taxon>
        <taxon>Tracheophyta</taxon>
        <taxon>Spermatophyta</taxon>
        <taxon>Magnoliopsida</taxon>
        <taxon>Liliopsida</taxon>
        <taxon>Asparagales</taxon>
        <taxon>Orchidaceae</taxon>
        <taxon>Apostasioideae</taxon>
        <taxon>Apostasia</taxon>
    </lineage>
</organism>
<dbReference type="OrthoDB" id="306690at2759"/>
<comment type="function">
    <text evidence="1">Specifically recognizes and binds N6-methyladenosine (m6A)-containing RNAs, and regulates mRNA stability. M6A is a modification present at internal sites of mRNAs and some non-coding RNAs and plays a role in mRNA stability and processing.</text>
</comment>
<dbReference type="CDD" id="cd21134">
    <property type="entry name" value="YTH"/>
    <property type="match status" value="1"/>
</dbReference>
<proteinExistence type="inferred from homology"/>
<dbReference type="GO" id="GO:0005737">
    <property type="term" value="C:cytoplasm"/>
    <property type="evidence" value="ECO:0007669"/>
    <property type="project" value="TreeGrafter"/>
</dbReference>
<evidence type="ECO:0000259" key="2">
    <source>
        <dbReference type="PROSITE" id="PS50882"/>
    </source>
</evidence>
<dbReference type="GO" id="GO:0061157">
    <property type="term" value="P:mRNA destabilization"/>
    <property type="evidence" value="ECO:0007669"/>
    <property type="project" value="TreeGrafter"/>
</dbReference>
<dbReference type="InterPro" id="IPR007275">
    <property type="entry name" value="YTH_domain"/>
</dbReference>
<keyword evidence="4" id="KW-1185">Reference proteome</keyword>
<gene>
    <name evidence="3" type="primary">CPSF30</name>
    <name evidence="3" type="ORF">AXF42_Ash000261</name>
</gene>
<evidence type="ECO:0000256" key="1">
    <source>
        <dbReference type="RuleBase" id="RU369095"/>
    </source>
</evidence>
<dbReference type="Gene3D" id="3.10.590.10">
    <property type="entry name" value="ph1033 like domains"/>
    <property type="match status" value="1"/>
</dbReference>
<dbReference type="PROSITE" id="PS50882">
    <property type="entry name" value="YTH"/>
    <property type="match status" value="1"/>
</dbReference>
<feature type="domain" description="YTH" evidence="2">
    <location>
        <begin position="276"/>
        <end position="417"/>
    </location>
</feature>
<dbReference type="Pfam" id="PF04146">
    <property type="entry name" value="YTH"/>
    <property type="match status" value="1"/>
</dbReference>
<dbReference type="GO" id="GO:0003729">
    <property type="term" value="F:mRNA binding"/>
    <property type="evidence" value="ECO:0007669"/>
    <property type="project" value="UniProtKB-UniRule"/>
</dbReference>
<dbReference type="AlphaFoldDB" id="A0A2I0AFX6"/>
<dbReference type="InterPro" id="IPR045168">
    <property type="entry name" value="YTH_prot"/>
</dbReference>
<reference evidence="3 4" key="1">
    <citation type="journal article" date="2017" name="Nature">
        <title>The Apostasia genome and the evolution of orchids.</title>
        <authorList>
            <person name="Zhang G.Q."/>
            <person name="Liu K.W."/>
            <person name="Li Z."/>
            <person name="Lohaus R."/>
            <person name="Hsiao Y.Y."/>
            <person name="Niu S.C."/>
            <person name="Wang J.Y."/>
            <person name="Lin Y.C."/>
            <person name="Xu Q."/>
            <person name="Chen L.J."/>
            <person name="Yoshida K."/>
            <person name="Fujiwara S."/>
            <person name="Wang Z.W."/>
            <person name="Zhang Y.Q."/>
            <person name="Mitsuda N."/>
            <person name="Wang M."/>
            <person name="Liu G.H."/>
            <person name="Pecoraro L."/>
            <person name="Huang H.X."/>
            <person name="Xiao X.J."/>
            <person name="Lin M."/>
            <person name="Wu X.Y."/>
            <person name="Wu W.L."/>
            <person name="Chen Y.Y."/>
            <person name="Chang S.B."/>
            <person name="Sakamoto S."/>
            <person name="Ohme-Takagi M."/>
            <person name="Yagi M."/>
            <person name="Zeng S.J."/>
            <person name="Shen C.Y."/>
            <person name="Yeh C.M."/>
            <person name="Luo Y.B."/>
            <person name="Tsai W.C."/>
            <person name="Van de Peer Y."/>
            <person name="Liu Z.J."/>
        </authorList>
    </citation>
    <scope>NUCLEOTIDE SEQUENCE [LARGE SCALE GENOMIC DNA]</scope>
    <source>
        <strain evidence="4">cv. Shenzhen</strain>
        <tissue evidence="3">Stem</tissue>
    </source>
</reference>
<dbReference type="PANTHER" id="PTHR12357">
    <property type="entry name" value="YTH YT521-B HOMOLOGY DOMAIN-CONTAINING"/>
    <property type="match status" value="1"/>
</dbReference>